<accession>A0A142K977</accession>
<evidence type="ECO:0000313" key="1">
    <source>
        <dbReference type="EMBL" id="AMS02660.1"/>
    </source>
</evidence>
<proteinExistence type="predicted"/>
<dbReference type="OrthoDB" id="28582at10239"/>
<dbReference type="Proteomes" id="UP000201371">
    <property type="component" value="Segment"/>
</dbReference>
<dbReference type="GeneID" id="29125078"/>
<dbReference type="KEGG" id="vg:29125078"/>
<dbReference type="RefSeq" id="YP_009301170.1">
    <property type="nucleotide sequence ID" value="NC_031230.1"/>
</dbReference>
<protein>
    <submittedName>
        <fullName evidence="1">Uncharacterized protein</fullName>
    </submittedName>
</protein>
<dbReference type="EMBL" id="KU963248">
    <property type="protein sequence ID" value="AMS02660.1"/>
    <property type="molecule type" value="Genomic_DNA"/>
</dbReference>
<sequence length="185" mass="21217">MSENTNDCAIIAAQVLAAAATFDEKLAGIMAGETDQQFAFRIQMWSEVIAMGPYPRLNECLAAVRKHYATSDYPIKPVAIVEYLKTVGVDSSNERFRDWLYDHATKYPRSRQIAVKSGLEQPYFDHLSREEATREFVKWIQDHEDELLGRCVGKLQARQDEIRRELESVYDPYGESHKPDLEGLE</sequence>
<evidence type="ECO:0000313" key="2">
    <source>
        <dbReference type="Proteomes" id="UP000201371"/>
    </source>
</evidence>
<keyword evidence="2" id="KW-1185">Reference proteome</keyword>
<gene>
    <name evidence="1" type="primary">116</name>
    <name evidence="1" type="ORF">SEA_YVONNETASTIC_116</name>
</gene>
<reference evidence="2" key="1">
    <citation type="submission" date="2016-03" db="EMBL/GenBank/DDBJ databases">
        <authorList>
            <person name="Ploux O."/>
        </authorList>
    </citation>
    <scope>NUCLEOTIDE SEQUENCE [LARGE SCALE GENOMIC DNA]</scope>
</reference>
<organism evidence="1 2">
    <name type="scientific">Gordonia phage Yvonnetastic</name>
    <dbReference type="NCBI Taxonomy" id="1821566"/>
    <lineage>
        <taxon>Viruses</taxon>
        <taxon>Duplodnaviria</taxon>
        <taxon>Heunggongvirae</taxon>
        <taxon>Uroviricota</taxon>
        <taxon>Caudoviricetes</taxon>
        <taxon>Yvonnevirus</taxon>
        <taxon>Yvonnevirus yvonnetastic</taxon>
        <taxon>Gordonia virus Yvonnetastic</taxon>
    </lineage>
</organism>
<name>A0A142K977_9CAUD</name>